<feature type="region of interest" description="Disordered" evidence="1">
    <location>
        <begin position="188"/>
        <end position="207"/>
    </location>
</feature>
<feature type="compositionally biased region" description="Polar residues" evidence="1">
    <location>
        <begin position="101"/>
        <end position="112"/>
    </location>
</feature>
<reference evidence="2" key="1">
    <citation type="submission" date="2019-08" db="EMBL/GenBank/DDBJ databases">
        <title>The improved chromosome-level genome for the pearl oyster Pinctada fucata martensii using PacBio sequencing and Hi-C.</title>
        <authorList>
            <person name="Zheng Z."/>
        </authorList>
    </citation>
    <scope>NUCLEOTIDE SEQUENCE</scope>
    <source>
        <strain evidence="2">ZZ-2019</strain>
        <tissue evidence="2">Adductor muscle</tissue>
    </source>
</reference>
<evidence type="ECO:0000313" key="3">
    <source>
        <dbReference type="Proteomes" id="UP001186944"/>
    </source>
</evidence>
<feature type="region of interest" description="Disordered" evidence="1">
    <location>
        <begin position="1"/>
        <end position="123"/>
    </location>
</feature>
<feature type="compositionally biased region" description="Polar residues" evidence="1">
    <location>
        <begin position="50"/>
        <end position="67"/>
    </location>
</feature>
<evidence type="ECO:0000256" key="1">
    <source>
        <dbReference type="SAM" id="MobiDB-lite"/>
    </source>
</evidence>
<comment type="caution">
    <text evidence="2">The sequence shown here is derived from an EMBL/GenBank/DDBJ whole genome shotgun (WGS) entry which is preliminary data.</text>
</comment>
<feature type="compositionally biased region" description="Polar residues" evidence="1">
    <location>
        <begin position="12"/>
        <end position="26"/>
    </location>
</feature>
<feature type="compositionally biased region" description="Basic and acidic residues" evidence="1">
    <location>
        <begin position="1"/>
        <end position="11"/>
    </location>
</feature>
<keyword evidence="3" id="KW-1185">Reference proteome</keyword>
<name>A0AA88XL88_PINIB</name>
<gene>
    <name evidence="2" type="ORF">FSP39_006749</name>
</gene>
<accession>A0AA88XL88</accession>
<organism evidence="2 3">
    <name type="scientific">Pinctada imbricata</name>
    <name type="common">Atlantic pearl-oyster</name>
    <name type="synonym">Pinctada martensii</name>
    <dbReference type="NCBI Taxonomy" id="66713"/>
    <lineage>
        <taxon>Eukaryota</taxon>
        <taxon>Metazoa</taxon>
        <taxon>Spiralia</taxon>
        <taxon>Lophotrochozoa</taxon>
        <taxon>Mollusca</taxon>
        <taxon>Bivalvia</taxon>
        <taxon>Autobranchia</taxon>
        <taxon>Pteriomorphia</taxon>
        <taxon>Pterioida</taxon>
        <taxon>Pterioidea</taxon>
        <taxon>Pteriidae</taxon>
        <taxon>Pinctada</taxon>
    </lineage>
</organism>
<proteinExistence type="predicted"/>
<protein>
    <submittedName>
        <fullName evidence="2">Uncharacterized protein</fullName>
    </submittedName>
</protein>
<evidence type="ECO:0000313" key="2">
    <source>
        <dbReference type="EMBL" id="KAK3087505.1"/>
    </source>
</evidence>
<dbReference type="Proteomes" id="UP001186944">
    <property type="component" value="Unassembled WGS sequence"/>
</dbReference>
<feature type="compositionally biased region" description="Polar residues" evidence="1">
    <location>
        <begin position="84"/>
        <end position="93"/>
    </location>
</feature>
<sequence>MGAGSSKDEANTSKNGVSGQSKSSFVSPRDQGHVTKSNSDGHHGKRSPKVENNNTKSSSKPVTTKFTSDSDSEDELDTKRRGNSRTVSQNNSRVTEHDRNGYNTQTSRNSETPHYPESYAQRNLRQQYTKNEQLLRQKTIYRDPDEWQMDDEVSIGSFDVSKFKQANKGAETKKDMFAMTPDYTTRPMISSHDNAADHFYEPPRVQKQTSVPKYDITEEELMADIEKEFAY</sequence>
<dbReference type="AlphaFoldDB" id="A0AA88XL88"/>
<dbReference type="EMBL" id="VSWD01000011">
    <property type="protein sequence ID" value="KAK3087505.1"/>
    <property type="molecule type" value="Genomic_DNA"/>
</dbReference>